<dbReference type="Gene3D" id="1.10.220.160">
    <property type="match status" value="1"/>
</dbReference>
<dbReference type="EMBL" id="JAVRBK010000007">
    <property type="protein sequence ID" value="KAK5640889.1"/>
    <property type="molecule type" value="Genomic_DNA"/>
</dbReference>
<dbReference type="SUPFAM" id="SSF82199">
    <property type="entry name" value="SET domain"/>
    <property type="match status" value="1"/>
</dbReference>
<proteinExistence type="predicted"/>
<evidence type="ECO:0000256" key="2">
    <source>
        <dbReference type="ARBA" id="ARBA00022679"/>
    </source>
</evidence>
<keyword evidence="1" id="KW-0489">Methyltransferase</keyword>
<evidence type="ECO:0000313" key="11">
    <source>
        <dbReference type="EMBL" id="KAK5640889.1"/>
    </source>
</evidence>
<dbReference type="Pfam" id="PF01753">
    <property type="entry name" value="zf-MYND"/>
    <property type="match status" value="1"/>
</dbReference>
<reference evidence="11 12" key="1">
    <citation type="journal article" date="2024" name="Insects">
        <title>An Improved Chromosome-Level Genome Assembly of the Firefly Pyrocoelia pectoralis.</title>
        <authorList>
            <person name="Fu X."/>
            <person name="Meyer-Rochow V.B."/>
            <person name="Ballantyne L."/>
            <person name="Zhu X."/>
        </authorList>
    </citation>
    <scope>NUCLEOTIDE SEQUENCE [LARGE SCALE GENOMIC DNA]</scope>
    <source>
        <strain evidence="11">XCY_ONT2</strain>
    </source>
</reference>
<keyword evidence="3" id="KW-0949">S-adenosyl-L-methionine</keyword>
<dbReference type="Pfam" id="PF00856">
    <property type="entry name" value="SET"/>
    <property type="match status" value="1"/>
</dbReference>
<dbReference type="SUPFAM" id="SSF144232">
    <property type="entry name" value="HIT/MYND zinc finger-like"/>
    <property type="match status" value="1"/>
</dbReference>
<dbReference type="PANTHER" id="PTHR46165">
    <property type="entry name" value="SET AND MYND DOMAIN-CONTAINING PROTEIN 4"/>
    <property type="match status" value="1"/>
</dbReference>
<dbReference type="GO" id="GO:0042826">
    <property type="term" value="F:histone deacetylase binding"/>
    <property type="evidence" value="ECO:0007669"/>
    <property type="project" value="TreeGrafter"/>
</dbReference>
<dbReference type="PANTHER" id="PTHR46165:SF5">
    <property type="entry name" value="RE32936P"/>
    <property type="match status" value="1"/>
</dbReference>
<evidence type="ECO:0000256" key="6">
    <source>
        <dbReference type="ARBA" id="ARBA00022833"/>
    </source>
</evidence>
<comment type="function">
    <text evidence="7">Protein-lysine N-methyltransferase. Monomethylates PRMT5, modulating its transcriptional activity. May also act as a histone methyltransferase. Plays a critical role in cardiac development. Acts as a key epigenetic regulator of gene expression during cardiac development via its dual activities as a methyltransferase and negative regulator of HDAC1.</text>
</comment>
<dbReference type="PROSITE" id="PS50280">
    <property type="entry name" value="SET"/>
    <property type="match status" value="1"/>
</dbReference>
<dbReference type="AlphaFoldDB" id="A0AAN7VBM3"/>
<keyword evidence="6" id="KW-0862">Zinc</keyword>
<accession>A0AAN7VBM3</accession>
<dbReference type="Gene3D" id="2.170.270.10">
    <property type="entry name" value="SET domain"/>
    <property type="match status" value="1"/>
</dbReference>
<evidence type="ECO:0000256" key="1">
    <source>
        <dbReference type="ARBA" id="ARBA00022603"/>
    </source>
</evidence>
<dbReference type="InterPro" id="IPR044421">
    <property type="entry name" value="SMYD4_SET"/>
</dbReference>
<dbReference type="Gene3D" id="6.10.140.2220">
    <property type="match status" value="1"/>
</dbReference>
<dbReference type="GO" id="GO:0008757">
    <property type="term" value="F:S-adenosylmethionine-dependent methyltransferase activity"/>
    <property type="evidence" value="ECO:0007669"/>
    <property type="project" value="UniProtKB-ARBA"/>
</dbReference>
<evidence type="ECO:0000256" key="8">
    <source>
        <dbReference type="ARBA" id="ARBA00093635"/>
    </source>
</evidence>
<evidence type="ECO:0000256" key="9">
    <source>
        <dbReference type="ARBA" id="ARBA00093680"/>
    </source>
</evidence>
<dbReference type="SUPFAM" id="SSF48452">
    <property type="entry name" value="TPR-like"/>
    <property type="match status" value="1"/>
</dbReference>
<dbReference type="InterPro" id="IPR046341">
    <property type="entry name" value="SET_dom_sf"/>
</dbReference>
<dbReference type="GO" id="GO:0032259">
    <property type="term" value="P:methylation"/>
    <property type="evidence" value="ECO:0007669"/>
    <property type="project" value="UniProtKB-KW"/>
</dbReference>
<protein>
    <recommendedName>
        <fullName evidence="8">Protein-lysine N-methyltransferase SMYD4</fullName>
    </recommendedName>
    <alternativeName>
        <fullName evidence="9">SET and MYND domain-containing protein 4</fullName>
    </alternativeName>
</protein>
<keyword evidence="2" id="KW-0808">Transferase</keyword>
<name>A0AAN7VBM3_9COLE</name>
<dbReference type="InterPro" id="IPR011990">
    <property type="entry name" value="TPR-like_helical_dom_sf"/>
</dbReference>
<evidence type="ECO:0000256" key="7">
    <source>
        <dbReference type="ARBA" id="ARBA00093423"/>
    </source>
</evidence>
<gene>
    <name evidence="11" type="ORF">RI129_009436</name>
</gene>
<keyword evidence="4" id="KW-0479">Metal-binding</keyword>
<evidence type="ECO:0000256" key="4">
    <source>
        <dbReference type="ARBA" id="ARBA00022723"/>
    </source>
</evidence>
<dbReference type="InterPro" id="IPR002893">
    <property type="entry name" value="Znf_MYND"/>
</dbReference>
<keyword evidence="5" id="KW-0863">Zinc-finger</keyword>
<dbReference type="GO" id="GO:0005737">
    <property type="term" value="C:cytoplasm"/>
    <property type="evidence" value="ECO:0007669"/>
    <property type="project" value="TreeGrafter"/>
</dbReference>
<dbReference type="GO" id="GO:0008170">
    <property type="term" value="F:N-methyltransferase activity"/>
    <property type="evidence" value="ECO:0007669"/>
    <property type="project" value="UniProtKB-ARBA"/>
</dbReference>
<evidence type="ECO:0000313" key="12">
    <source>
        <dbReference type="Proteomes" id="UP001329430"/>
    </source>
</evidence>
<dbReference type="GO" id="GO:0042051">
    <property type="term" value="P:compound eye photoreceptor development"/>
    <property type="evidence" value="ECO:0007669"/>
    <property type="project" value="TreeGrafter"/>
</dbReference>
<evidence type="ECO:0000256" key="5">
    <source>
        <dbReference type="ARBA" id="ARBA00022771"/>
    </source>
</evidence>
<sequence length="651" mass="74254">MSEKFTDKDYYLRCSEKTLQTNEKGFFLQFSDHVSEIAGTNWINNTFGKLKSDRERIDLIYKYKPVKEAICEALGHVQDVYRKKNAELSKNRRLEVEKLLEKQEYNKALILACQSVLRAPPTGDNHKVDDGFTLSLAYWTRATVLMELRRYAWALLDLQAALKEGVSDDMKVEAFIKMGVCYKGMNELNRAKISFTLAERMLGTDAVKLKSLESYKTSTFKEVREVDRRVLPSPAASVKIELKEEKGKGRFVVAKDEVKTGDTLVVEEPLVASLLPDCFSTHCHHCFDRLLSPVGCNDCASIAFCKRECRDVALASYHKYECHILDLLIGSGMSVLCHLALRMVTQLSLKESLAKYEDKRPFCTNSHLRLPEDFLQRTLMTAFLLRCLQKSNYFIDGEANDDVVPNEEELKIGELLLYYLEMLQFNAHEIYETRYDNGNQLQNSKFGYIGVALYPTASLFNHDCYPAVTRHFVGKKIVVTAVRPLKAGETIGDNYGPIFTRKSLISRQKVLSSRYWFDCRCEACTQDWPSFDNGLQKVSDRLRCPNDNCTNFFTLPLTKENLKCPRCKKNVSLTDYLEKLRGIQKKYEKAHDLVNDAKTDEAAVLLCEGIDTFHKISRPPHAITHVAQEVLLACLAHNGNSYVRNNIGSSP</sequence>
<evidence type="ECO:0000259" key="10">
    <source>
        <dbReference type="PROSITE" id="PS50280"/>
    </source>
</evidence>
<dbReference type="InterPro" id="IPR001214">
    <property type="entry name" value="SET_dom"/>
</dbReference>
<dbReference type="Gene3D" id="1.25.40.10">
    <property type="entry name" value="Tetratricopeptide repeat domain"/>
    <property type="match status" value="1"/>
</dbReference>
<comment type="caution">
    <text evidence="11">The sequence shown here is derived from an EMBL/GenBank/DDBJ whole genome shotgun (WGS) entry which is preliminary data.</text>
</comment>
<dbReference type="GO" id="GO:0008270">
    <property type="term" value="F:zinc ion binding"/>
    <property type="evidence" value="ECO:0007669"/>
    <property type="project" value="UniProtKB-KW"/>
</dbReference>
<dbReference type="InterPro" id="IPR052097">
    <property type="entry name" value="SET-MYND_domain_protein"/>
</dbReference>
<dbReference type="Proteomes" id="UP001329430">
    <property type="component" value="Chromosome 7"/>
</dbReference>
<dbReference type="GO" id="GO:0008276">
    <property type="term" value="F:protein methyltransferase activity"/>
    <property type="evidence" value="ECO:0007669"/>
    <property type="project" value="UniProtKB-ARBA"/>
</dbReference>
<feature type="domain" description="SET" evidence="10">
    <location>
        <begin position="238"/>
        <end position="496"/>
    </location>
</feature>
<evidence type="ECO:0000256" key="3">
    <source>
        <dbReference type="ARBA" id="ARBA00022691"/>
    </source>
</evidence>
<dbReference type="CDD" id="cd10536">
    <property type="entry name" value="SET_SMYD4"/>
    <property type="match status" value="1"/>
</dbReference>
<dbReference type="GO" id="GO:0005634">
    <property type="term" value="C:nucleus"/>
    <property type="evidence" value="ECO:0007669"/>
    <property type="project" value="TreeGrafter"/>
</dbReference>
<keyword evidence="12" id="KW-1185">Reference proteome</keyword>
<organism evidence="11 12">
    <name type="scientific">Pyrocoelia pectoralis</name>
    <dbReference type="NCBI Taxonomy" id="417401"/>
    <lineage>
        <taxon>Eukaryota</taxon>
        <taxon>Metazoa</taxon>
        <taxon>Ecdysozoa</taxon>
        <taxon>Arthropoda</taxon>
        <taxon>Hexapoda</taxon>
        <taxon>Insecta</taxon>
        <taxon>Pterygota</taxon>
        <taxon>Neoptera</taxon>
        <taxon>Endopterygota</taxon>
        <taxon>Coleoptera</taxon>
        <taxon>Polyphaga</taxon>
        <taxon>Elateriformia</taxon>
        <taxon>Elateroidea</taxon>
        <taxon>Lampyridae</taxon>
        <taxon>Lampyrinae</taxon>
        <taxon>Pyrocoelia</taxon>
    </lineage>
</organism>